<dbReference type="InParanoid" id="I1BV08"/>
<dbReference type="VEuPathDB" id="FungiDB:RO3G_04743"/>
<name>I1BV08_RHIO9</name>
<dbReference type="RefSeq" id="XP_067515434.1">
    <property type="nucleotide sequence ID" value="XM_067659333.1"/>
</dbReference>
<dbReference type="OMA" id="CFLAKIR"/>
<dbReference type="Proteomes" id="UP000009138">
    <property type="component" value="Unassembled WGS sequence"/>
</dbReference>
<evidence type="ECO:0000313" key="2">
    <source>
        <dbReference type="Proteomes" id="UP000009138"/>
    </source>
</evidence>
<dbReference type="GeneID" id="93611714"/>
<accession>I1BV08</accession>
<proteinExistence type="predicted"/>
<gene>
    <name evidence="1" type="ORF">RO3G_04743</name>
</gene>
<evidence type="ECO:0000313" key="1">
    <source>
        <dbReference type="EMBL" id="EIE80038.1"/>
    </source>
</evidence>
<protein>
    <submittedName>
        <fullName evidence="1">Uncharacterized protein</fullName>
    </submittedName>
</protein>
<dbReference type="EMBL" id="CH476734">
    <property type="protein sequence ID" value="EIE80038.1"/>
    <property type="molecule type" value="Genomic_DNA"/>
</dbReference>
<organism evidence="1 2">
    <name type="scientific">Rhizopus delemar (strain RA 99-880 / ATCC MYA-4621 / FGSC 9543 / NRRL 43880)</name>
    <name type="common">Mucormycosis agent</name>
    <name type="synonym">Rhizopus arrhizus var. delemar</name>
    <dbReference type="NCBI Taxonomy" id="246409"/>
    <lineage>
        <taxon>Eukaryota</taxon>
        <taxon>Fungi</taxon>
        <taxon>Fungi incertae sedis</taxon>
        <taxon>Mucoromycota</taxon>
        <taxon>Mucoromycotina</taxon>
        <taxon>Mucoromycetes</taxon>
        <taxon>Mucorales</taxon>
        <taxon>Mucorineae</taxon>
        <taxon>Rhizopodaceae</taxon>
        <taxon>Rhizopus</taxon>
    </lineage>
</organism>
<keyword evidence="2" id="KW-1185">Reference proteome</keyword>
<reference evidence="1 2" key="1">
    <citation type="journal article" date="2009" name="PLoS Genet.">
        <title>Genomic analysis of the basal lineage fungus Rhizopus oryzae reveals a whole-genome duplication.</title>
        <authorList>
            <person name="Ma L.-J."/>
            <person name="Ibrahim A.S."/>
            <person name="Skory C."/>
            <person name="Grabherr M.G."/>
            <person name="Burger G."/>
            <person name="Butler M."/>
            <person name="Elias M."/>
            <person name="Idnurm A."/>
            <person name="Lang B.F."/>
            <person name="Sone T."/>
            <person name="Abe A."/>
            <person name="Calvo S.E."/>
            <person name="Corrochano L.M."/>
            <person name="Engels R."/>
            <person name="Fu J."/>
            <person name="Hansberg W."/>
            <person name="Kim J.-M."/>
            <person name="Kodira C.D."/>
            <person name="Koehrsen M.J."/>
            <person name="Liu B."/>
            <person name="Miranda-Saavedra D."/>
            <person name="O'Leary S."/>
            <person name="Ortiz-Castellanos L."/>
            <person name="Poulter R."/>
            <person name="Rodriguez-Romero J."/>
            <person name="Ruiz-Herrera J."/>
            <person name="Shen Y.-Q."/>
            <person name="Zeng Q."/>
            <person name="Galagan J."/>
            <person name="Birren B.W."/>
            <person name="Cuomo C.A."/>
            <person name="Wickes B.L."/>
        </authorList>
    </citation>
    <scope>NUCLEOTIDE SEQUENCE [LARGE SCALE GENOMIC DNA]</scope>
    <source>
        <strain evidence="2">RA 99-880 / ATCC MYA-4621 / FGSC 9543 / NRRL 43880</strain>
    </source>
</reference>
<sequence>MAIRPVFSCFLDNLLLKVQQRAQMLAQRNLTILGCSLVAHTLLLGPLWHTIRVLAVPQSHLGKVRSTIIQFLARKSLPVVIFQTCQRSRKESGLAILDPGTQHAALQLRWLQSLLLPSSDPLYYDIFISDILRHCLRLFSVSPPHILPLLLPNMRSSTIKSFGCFNSLFKTMNKIDYKIDWQAFDIRMVSELPLTQVYP</sequence>
<dbReference type="AlphaFoldDB" id="I1BV08"/>